<dbReference type="PANTHER" id="PTHR13037:SF24">
    <property type="entry name" value="POLYCOMB PROTEIN PCL-RELATED"/>
    <property type="match status" value="1"/>
</dbReference>
<evidence type="ECO:0000313" key="4">
    <source>
        <dbReference type="EMBL" id="PPQ71916.1"/>
    </source>
</evidence>
<feature type="region of interest" description="Disordered" evidence="2">
    <location>
        <begin position="970"/>
        <end position="1036"/>
    </location>
</feature>
<keyword evidence="5" id="KW-1185">Reference proteome</keyword>
<feature type="region of interest" description="Disordered" evidence="2">
    <location>
        <begin position="567"/>
        <end position="603"/>
    </location>
</feature>
<dbReference type="STRING" id="181874.A0A409W079"/>
<feature type="region of interest" description="Disordered" evidence="2">
    <location>
        <begin position="869"/>
        <end position="903"/>
    </location>
</feature>
<feature type="compositionally biased region" description="Low complexity" evidence="2">
    <location>
        <begin position="975"/>
        <end position="988"/>
    </location>
</feature>
<feature type="compositionally biased region" description="Low complexity" evidence="2">
    <location>
        <begin position="514"/>
        <end position="547"/>
    </location>
</feature>
<feature type="region of interest" description="Disordered" evidence="2">
    <location>
        <begin position="732"/>
        <end position="769"/>
    </location>
</feature>
<accession>A0A409W079</accession>
<dbReference type="AlphaFoldDB" id="A0A409W079"/>
<organism evidence="4 5">
    <name type="scientific">Panaeolus cyanescens</name>
    <dbReference type="NCBI Taxonomy" id="181874"/>
    <lineage>
        <taxon>Eukaryota</taxon>
        <taxon>Fungi</taxon>
        <taxon>Dikarya</taxon>
        <taxon>Basidiomycota</taxon>
        <taxon>Agaricomycotina</taxon>
        <taxon>Agaricomycetes</taxon>
        <taxon>Agaricomycetidae</taxon>
        <taxon>Agaricales</taxon>
        <taxon>Agaricineae</taxon>
        <taxon>Galeropsidaceae</taxon>
        <taxon>Panaeolus</taxon>
    </lineage>
</organism>
<feature type="compositionally biased region" description="Pro residues" evidence="2">
    <location>
        <begin position="281"/>
        <end position="293"/>
    </location>
</feature>
<evidence type="ECO:0000256" key="1">
    <source>
        <dbReference type="ARBA" id="ARBA00022581"/>
    </source>
</evidence>
<feature type="compositionally biased region" description="Pro residues" evidence="2">
    <location>
        <begin position="996"/>
        <end position="1006"/>
    </location>
</feature>
<comment type="caution">
    <text evidence="4">The sequence shown here is derived from an EMBL/GenBank/DDBJ whole genome shotgun (WGS) entry which is preliminary data.</text>
</comment>
<name>A0A409W079_9AGAR</name>
<feature type="transmembrane region" description="Helical" evidence="3">
    <location>
        <begin position="403"/>
        <end position="425"/>
    </location>
</feature>
<feature type="transmembrane region" description="Helical" evidence="3">
    <location>
        <begin position="612"/>
        <end position="631"/>
    </location>
</feature>
<dbReference type="OrthoDB" id="3068188at2759"/>
<feature type="compositionally biased region" description="Polar residues" evidence="2">
    <location>
        <begin position="883"/>
        <end position="895"/>
    </location>
</feature>
<dbReference type="PANTHER" id="PTHR13037">
    <property type="entry name" value="FORMIN"/>
    <property type="match status" value="1"/>
</dbReference>
<feature type="region of interest" description="Disordered" evidence="2">
    <location>
        <begin position="507"/>
        <end position="548"/>
    </location>
</feature>
<feature type="region of interest" description="Disordered" evidence="2">
    <location>
        <begin position="807"/>
        <end position="845"/>
    </location>
</feature>
<keyword evidence="1" id="KW-0945">Host-virus interaction</keyword>
<feature type="compositionally biased region" description="Low complexity" evidence="2">
    <location>
        <begin position="869"/>
        <end position="878"/>
    </location>
</feature>
<dbReference type="InParanoid" id="A0A409W079"/>
<evidence type="ECO:0000313" key="5">
    <source>
        <dbReference type="Proteomes" id="UP000284842"/>
    </source>
</evidence>
<keyword evidence="3" id="KW-0812">Transmembrane</keyword>
<feature type="compositionally biased region" description="Low complexity" evidence="2">
    <location>
        <begin position="732"/>
        <end position="758"/>
    </location>
</feature>
<feature type="region of interest" description="Disordered" evidence="2">
    <location>
        <begin position="281"/>
        <end position="391"/>
    </location>
</feature>
<feature type="region of interest" description="Disordered" evidence="2">
    <location>
        <begin position="455"/>
        <end position="475"/>
    </location>
</feature>
<proteinExistence type="predicted"/>
<feature type="non-terminal residue" evidence="4">
    <location>
        <position position="1"/>
    </location>
</feature>
<dbReference type="Proteomes" id="UP000284842">
    <property type="component" value="Unassembled WGS sequence"/>
</dbReference>
<keyword evidence="3" id="KW-0472">Membrane</keyword>
<protein>
    <submittedName>
        <fullName evidence="4">Uncharacterized protein</fullName>
    </submittedName>
</protein>
<dbReference type="EMBL" id="NHTK01005894">
    <property type="protein sequence ID" value="PPQ71916.1"/>
    <property type="molecule type" value="Genomic_DNA"/>
</dbReference>
<sequence>SQGSSTTSDPSSSSPVSVSVATLTKILTNAPAPSSPSQTQNGAASSLKVAISTKALALSFQLTIEPWETDRPAPGDTIFFNMIIEPGDPRVVDIIVFNGALGNHTIIFEDDRLLRTGDEDATGFDLPHFPPGTQYTGRLGRPKTQGREILAESRPFEIFPAGTKPSTATSTGTRLWSLLIFVTLFSSPASAEFTIEVIDTNKGSLFPGSKLDYLITSGDDPTDVDLHLYNLDTQFSALVEPGVAPEQNGTFMGHFRIGLETPPRSQSYLAFSKAFAIFAPLPDPSNPPPPTSAPPSASQTHSSPNSPPTTTITTQLPPASTTRLTTSGRTSATSTLPSTRSTPNLPTARPPSASSGASSSSASASTTRSSDITNVPAPTSSGRTPLDAGQDTQPRAIETQVNVPAIVGTTVGVVVAVGIALWIFLCWRRFKRKSKGIPQPFPFLIVPPLRVLPSPSAGAQQPSPQQTSSLSTIPESLIEPYFDDTERHAEFLRRERDRIDNQLAELERNKLRQGSSSKRSAFSAVASSSASTTTSPSSSNGSSAGPSDLLEELNMMREKVRRLEAARDANPPPFDENPSPSQSSSFGLDPARRPSALDSKSALRSQPHSFHLYRLVSIGVLIIPAHGYTITVTTPSNNRPRPGDNLFYDITRGPSDTVTIVDIHLADGNRGNSSLIFGSSDLTKSTDASAGFPIPGVPPGSAYTIRLLDASNKNRLADSATFQIFAIDSPSGSSLPPATLPPAASTSTPTQSPTTAPSETVTASKKSTPIGPIIGGVLGGLLAIVLILLALLLLGRRKKRRLSYYESNNKPRPITPPPNGEVKPFTVRPSEPPTDIDGTESTTNLTYTASTRTATTGARTTMSEKARLAQAQAQARFRPVQDIHSQPNAPSSPTGSAAARAEELRMERDRLNRLIADLENRTVSSPSTFGSASTYTFASSSNQTGVSSGDSRDHHLAEQVAALREQIQRMEARQTQHTSQQQFSSATSNAGFTDYEPPPGYEPPPSSNATAVHPASPRASTMVARASGVDRKDMPE</sequence>
<reference evidence="4 5" key="1">
    <citation type="journal article" date="2018" name="Evol. Lett.">
        <title>Horizontal gene cluster transfer increased hallucinogenic mushroom diversity.</title>
        <authorList>
            <person name="Reynolds H.T."/>
            <person name="Vijayakumar V."/>
            <person name="Gluck-Thaler E."/>
            <person name="Korotkin H.B."/>
            <person name="Matheny P.B."/>
            <person name="Slot J.C."/>
        </authorList>
    </citation>
    <scope>NUCLEOTIDE SEQUENCE [LARGE SCALE GENOMIC DNA]</scope>
    <source>
        <strain evidence="4 5">2629</strain>
    </source>
</reference>
<evidence type="ECO:0000256" key="2">
    <source>
        <dbReference type="SAM" id="MobiDB-lite"/>
    </source>
</evidence>
<evidence type="ECO:0000256" key="3">
    <source>
        <dbReference type="SAM" id="Phobius"/>
    </source>
</evidence>
<feature type="transmembrane region" description="Helical" evidence="3">
    <location>
        <begin position="773"/>
        <end position="794"/>
    </location>
</feature>
<gene>
    <name evidence="4" type="ORF">CVT24_008057</name>
</gene>
<keyword evidence="3" id="KW-1133">Transmembrane helix</keyword>
<feature type="compositionally biased region" description="Low complexity" evidence="2">
    <location>
        <begin position="346"/>
        <end position="370"/>
    </location>
</feature>
<feature type="compositionally biased region" description="Polar residues" evidence="2">
    <location>
        <begin position="371"/>
        <end position="383"/>
    </location>
</feature>
<feature type="compositionally biased region" description="Low complexity" evidence="2">
    <location>
        <begin position="455"/>
        <end position="472"/>
    </location>
</feature>
<feature type="compositionally biased region" description="Low complexity" evidence="2">
    <location>
        <begin position="294"/>
        <end position="336"/>
    </location>
</feature>